<dbReference type="PRINTS" id="PR00326">
    <property type="entry name" value="GTP1OBG"/>
</dbReference>
<reference evidence="6" key="1">
    <citation type="submission" date="2025-08" db="UniProtKB">
        <authorList>
            <consortium name="RefSeq"/>
        </authorList>
    </citation>
    <scope>IDENTIFICATION</scope>
    <source>
        <tissue evidence="6">Total insect</tissue>
    </source>
</reference>
<dbReference type="PANTHER" id="PTHR11702">
    <property type="entry name" value="DEVELOPMENTALLY REGULATED GTP-BINDING PROTEIN-RELATED"/>
    <property type="match status" value="1"/>
</dbReference>
<dbReference type="GO" id="GO:0003924">
    <property type="term" value="F:GTPase activity"/>
    <property type="evidence" value="ECO:0007669"/>
    <property type="project" value="InterPro"/>
</dbReference>
<evidence type="ECO:0000313" key="5">
    <source>
        <dbReference type="Proteomes" id="UP000515158"/>
    </source>
</evidence>
<dbReference type="Gene3D" id="2.70.210.12">
    <property type="entry name" value="GTP1/OBG domain"/>
    <property type="match status" value="1"/>
</dbReference>
<dbReference type="GeneID" id="117653503"/>
<dbReference type="Pfam" id="PF01926">
    <property type="entry name" value="MMR_HSR1"/>
    <property type="match status" value="1"/>
</dbReference>
<dbReference type="Gene3D" id="3.40.50.300">
    <property type="entry name" value="P-loop containing nucleotide triphosphate hydrolases"/>
    <property type="match status" value="1"/>
</dbReference>
<proteinExistence type="predicted"/>
<dbReference type="Pfam" id="PF01018">
    <property type="entry name" value="GTP1_OBG"/>
    <property type="match status" value="1"/>
</dbReference>
<dbReference type="GO" id="GO:0005739">
    <property type="term" value="C:mitochondrion"/>
    <property type="evidence" value="ECO:0007669"/>
    <property type="project" value="TreeGrafter"/>
</dbReference>
<dbReference type="Proteomes" id="UP000515158">
    <property type="component" value="Unplaced"/>
</dbReference>
<name>A0A6P9AAF6_THRPL</name>
<dbReference type="PROSITE" id="PS51710">
    <property type="entry name" value="G_OBG"/>
    <property type="match status" value="1"/>
</dbReference>
<dbReference type="InParanoid" id="A0A6P9AAF6"/>
<dbReference type="FunCoup" id="A0A6P9AAF6">
    <property type="interactions" value="889"/>
</dbReference>
<gene>
    <name evidence="6" type="primary">LOC117653503</name>
</gene>
<evidence type="ECO:0000256" key="1">
    <source>
        <dbReference type="ARBA" id="ARBA00022741"/>
    </source>
</evidence>
<keyword evidence="1" id="KW-0547">Nucleotide-binding</keyword>
<dbReference type="OrthoDB" id="347018at2759"/>
<dbReference type="InterPro" id="IPR045086">
    <property type="entry name" value="OBG_GTPase"/>
</dbReference>
<feature type="domain" description="OBG-type G" evidence="3">
    <location>
        <begin position="158"/>
        <end position="353"/>
    </location>
</feature>
<dbReference type="InterPro" id="IPR036726">
    <property type="entry name" value="GTP1_OBG_dom_sf"/>
</dbReference>
<dbReference type="CDD" id="cd01898">
    <property type="entry name" value="Obg"/>
    <property type="match status" value="1"/>
</dbReference>
<evidence type="ECO:0000313" key="6">
    <source>
        <dbReference type="RefSeq" id="XP_034255092.1"/>
    </source>
</evidence>
<accession>A0A6P9AAF6</accession>
<sequence>MVHFSQILMIQVTRVARKKFRGSYMDKVHVNIQAGNGGMGNVKFGGIGGKGGDVYMMATKAKDLKTVIENFPERRIKAGHGGNSAAKKLMGARGTDITVGVPRGVKAISDDKFVIGEVNEKDDKVLIAQGGIGGNPATGFSGMRGQKFNVTFELSLIADVGLLGFPNAGKSTLLKACSNAKPRIADYPFTTVKPNIGIVEYADFRRITMADLPGLIEGAHANFGMGHKFLRHIERAKLVLMVVDVCGFQLSSQHKKRSALETIMLLNKELELYNPDYLDKPMALIVNKMDLPGSDDILNEIKDKLTCLSEFSQELPEYFKCNKPVQFEEVIAISASERTGIDKVKDYVRSSLTNIAEKTRIGQDVEERLNALKRVSAEAGPRLV</sequence>
<evidence type="ECO:0000259" key="4">
    <source>
        <dbReference type="PROSITE" id="PS51883"/>
    </source>
</evidence>
<evidence type="ECO:0000259" key="3">
    <source>
        <dbReference type="PROSITE" id="PS51710"/>
    </source>
</evidence>
<evidence type="ECO:0000256" key="2">
    <source>
        <dbReference type="ARBA" id="ARBA00023134"/>
    </source>
</evidence>
<protein>
    <submittedName>
        <fullName evidence="6">GTP-binding protein 10 homolog</fullName>
    </submittedName>
</protein>
<feature type="domain" description="Obg" evidence="4">
    <location>
        <begin position="22"/>
        <end position="157"/>
    </location>
</feature>
<dbReference type="AlphaFoldDB" id="A0A6P9AAF6"/>
<dbReference type="PANTHER" id="PTHR11702:SF43">
    <property type="entry name" value="GTP-BINDING PROTEIN 10"/>
    <property type="match status" value="1"/>
</dbReference>
<dbReference type="InterPro" id="IPR006073">
    <property type="entry name" value="GTP-bd"/>
</dbReference>
<keyword evidence="5" id="KW-1185">Reference proteome</keyword>
<dbReference type="InterPro" id="IPR027417">
    <property type="entry name" value="P-loop_NTPase"/>
</dbReference>
<dbReference type="SUPFAM" id="SSF82051">
    <property type="entry name" value="Obg GTP-binding protein N-terminal domain"/>
    <property type="match status" value="1"/>
</dbReference>
<dbReference type="KEGG" id="tpal:117653503"/>
<dbReference type="SUPFAM" id="SSF52540">
    <property type="entry name" value="P-loop containing nucleoside triphosphate hydrolases"/>
    <property type="match status" value="1"/>
</dbReference>
<dbReference type="InterPro" id="IPR031167">
    <property type="entry name" value="G_OBG"/>
</dbReference>
<dbReference type="PROSITE" id="PS51883">
    <property type="entry name" value="OBG"/>
    <property type="match status" value="1"/>
</dbReference>
<organism evidence="6">
    <name type="scientific">Thrips palmi</name>
    <name type="common">Melon thrips</name>
    <dbReference type="NCBI Taxonomy" id="161013"/>
    <lineage>
        <taxon>Eukaryota</taxon>
        <taxon>Metazoa</taxon>
        <taxon>Ecdysozoa</taxon>
        <taxon>Arthropoda</taxon>
        <taxon>Hexapoda</taxon>
        <taxon>Insecta</taxon>
        <taxon>Pterygota</taxon>
        <taxon>Neoptera</taxon>
        <taxon>Paraneoptera</taxon>
        <taxon>Thysanoptera</taxon>
        <taxon>Terebrantia</taxon>
        <taxon>Thripoidea</taxon>
        <taxon>Thripidae</taxon>
        <taxon>Thrips</taxon>
    </lineage>
</organism>
<dbReference type="InterPro" id="IPR006169">
    <property type="entry name" value="GTP1_OBG_dom"/>
</dbReference>
<dbReference type="GO" id="GO:0005525">
    <property type="term" value="F:GTP binding"/>
    <property type="evidence" value="ECO:0007669"/>
    <property type="project" value="UniProtKB-KW"/>
</dbReference>
<dbReference type="GO" id="GO:0042254">
    <property type="term" value="P:ribosome biogenesis"/>
    <property type="evidence" value="ECO:0007669"/>
    <property type="project" value="UniProtKB-UniRule"/>
</dbReference>
<dbReference type="RefSeq" id="XP_034255092.1">
    <property type="nucleotide sequence ID" value="XM_034399201.1"/>
</dbReference>
<keyword evidence="2" id="KW-0342">GTP-binding</keyword>